<dbReference type="SMART" id="SM00671">
    <property type="entry name" value="SEL1"/>
    <property type="match status" value="1"/>
</dbReference>
<feature type="compositionally biased region" description="Low complexity" evidence="1">
    <location>
        <begin position="54"/>
        <end position="63"/>
    </location>
</feature>
<sequence length="92" mass="10152">MSTERNLERCNEILALQKRADDGDVQAMIEYANILENGIDVPVDLPKASEYYQNAANNGNADGEAGHTRVQEKISQRARDQCSQLNGKVSSN</sequence>
<evidence type="ECO:0000256" key="1">
    <source>
        <dbReference type="SAM" id="MobiDB-lite"/>
    </source>
</evidence>
<accession>A0ABR2L0A3</accession>
<feature type="compositionally biased region" description="Polar residues" evidence="1">
    <location>
        <begin position="81"/>
        <end position="92"/>
    </location>
</feature>
<evidence type="ECO:0008006" key="4">
    <source>
        <dbReference type="Google" id="ProtNLM"/>
    </source>
</evidence>
<keyword evidence="3" id="KW-1185">Reference proteome</keyword>
<dbReference type="Gene3D" id="1.25.40.10">
    <property type="entry name" value="Tetratricopeptide repeat domain"/>
    <property type="match status" value="1"/>
</dbReference>
<evidence type="ECO:0000313" key="3">
    <source>
        <dbReference type="Proteomes" id="UP001470230"/>
    </source>
</evidence>
<dbReference type="SUPFAM" id="SSF81901">
    <property type="entry name" value="HCP-like"/>
    <property type="match status" value="1"/>
</dbReference>
<name>A0ABR2L0A3_9EUKA</name>
<evidence type="ECO:0000313" key="2">
    <source>
        <dbReference type="EMBL" id="KAK8896764.1"/>
    </source>
</evidence>
<dbReference type="EMBL" id="JAPFFF010000002">
    <property type="protein sequence ID" value="KAK8896764.1"/>
    <property type="molecule type" value="Genomic_DNA"/>
</dbReference>
<comment type="caution">
    <text evidence="2">The sequence shown here is derived from an EMBL/GenBank/DDBJ whole genome shotgun (WGS) entry which is preliminary data.</text>
</comment>
<dbReference type="InterPro" id="IPR006597">
    <property type="entry name" value="Sel1-like"/>
</dbReference>
<feature type="compositionally biased region" description="Basic and acidic residues" evidence="1">
    <location>
        <begin position="64"/>
        <end position="80"/>
    </location>
</feature>
<protein>
    <recommendedName>
        <fullName evidence="4">Sel1 repeat family protein</fullName>
    </recommendedName>
</protein>
<dbReference type="InterPro" id="IPR011990">
    <property type="entry name" value="TPR-like_helical_dom_sf"/>
</dbReference>
<proteinExistence type="predicted"/>
<feature type="region of interest" description="Disordered" evidence="1">
    <location>
        <begin position="54"/>
        <end position="92"/>
    </location>
</feature>
<reference evidence="2 3" key="1">
    <citation type="submission" date="2024-04" db="EMBL/GenBank/DDBJ databases">
        <title>Tritrichomonas musculus Genome.</title>
        <authorList>
            <person name="Alves-Ferreira E."/>
            <person name="Grigg M."/>
            <person name="Lorenzi H."/>
            <person name="Galac M."/>
        </authorList>
    </citation>
    <scope>NUCLEOTIDE SEQUENCE [LARGE SCALE GENOMIC DNA]</scope>
    <source>
        <strain evidence="2 3">EAF2021</strain>
    </source>
</reference>
<gene>
    <name evidence="2" type="ORF">M9Y10_014681</name>
</gene>
<dbReference type="Proteomes" id="UP001470230">
    <property type="component" value="Unassembled WGS sequence"/>
</dbReference>
<organism evidence="2 3">
    <name type="scientific">Tritrichomonas musculus</name>
    <dbReference type="NCBI Taxonomy" id="1915356"/>
    <lineage>
        <taxon>Eukaryota</taxon>
        <taxon>Metamonada</taxon>
        <taxon>Parabasalia</taxon>
        <taxon>Tritrichomonadida</taxon>
        <taxon>Tritrichomonadidae</taxon>
        <taxon>Tritrichomonas</taxon>
    </lineage>
</organism>